<feature type="transmembrane region" description="Helical" evidence="4">
    <location>
        <begin position="57"/>
        <end position="78"/>
    </location>
</feature>
<dbReference type="GO" id="GO:0006508">
    <property type="term" value="P:proteolysis"/>
    <property type="evidence" value="ECO:0007669"/>
    <property type="project" value="InterPro"/>
</dbReference>
<protein>
    <submittedName>
        <fullName evidence="5">Endoplasmic reticulum metallopeptidase 1-like</fullName>
    </submittedName>
</protein>
<keyword evidence="6" id="KW-1185">Reference proteome</keyword>
<dbReference type="GO" id="GO:0005783">
    <property type="term" value="C:endoplasmic reticulum"/>
    <property type="evidence" value="ECO:0007669"/>
    <property type="project" value="UniProtKB-SubCell"/>
</dbReference>
<sequence length="393" mass="44209">MDTPMQARSADDIRRRHTETVAGGSNFVQNADQNGHTNTRPHPPGSMRRNHRTSQSTIQASIAYMITCGFYILIALFVHSRLNSYPKAKLQASSERFEFLEENARAHLELITGVGPRVAGSDANIESERYIIHTINRIRKEALLPHKIDLDIQRVSGSFTLDFINVGIGEFTSVYQNLTNIVVKLSPSQDAKDSVMVNCHYDTVIDSPANIYCKRQSPKRAAYSSRVSKSTTSDMLMAIIVNTVILAESEKQLQAMLDHIVDKCKDYGMKIKVKKTKTMHIGRDTKALTITVGNAVLEQISKYSYLGHIITEDVATPKEVQIGTEKTRQKFLENKGLLQRNIGLNTKKRILGYYIFSVFNYGCKAWTYSKAVQKKKCGATGYFSRSQGQKRKT</sequence>
<dbReference type="Proteomes" id="UP000762676">
    <property type="component" value="Unassembled WGS sequence"/>
</dbReference>
<gene>
    <name evidence="5" type="ORF">ElyMa_002381300</name>
</gene>
<feature type="region of interest" description="Disordered" evidence="3">
    <location>
        <begin position="21"/>
        <end position="54"/>
    </location>
</feature>
<dbReference type="InterPro" id="IPR045175">
    <property type="entry name" value="M28_fam"/>
</dbReference>
<evidence type="ECO:0000256" key="4">
    <source>
        <dbReference type="SAM" id="Phobius"/>
    </source>
</evidence>
<dbReference type="InterPro" id="IPR043502">
    <property type="entry name" value="DNA/RNA_pol_sf"/>
</dbReference>
<dbReference type="Gene3D" id="3.40.630.10">
    <property type="entry name" value="Zn peptidases"/>
    <property type="match status" value="1"/>
</dbReference>
<evidence type="ECO:0000313" key="5">
    <source>
        <dbReference type="EMBL" id="GFR83101.1"/>
    </source>
</evidence>
<dbReference type="SUPFAM" id="SSF53187">
    <property type="entry name" value="Zn-dependent exopeptidases"/>
    <property type="match status" value="1"/>
</dbReference>
<evidence type="ECO:0000256" key="3">
    <source>
        <dbReference type="SAM" id="MobiDB-lite"/>
    </source>
</evidence>
<reference evidence="5 6" key="1">
    <citation type="journal article" date="2021" name="Elife">
        <title>Chloroplast acquisition without the gene transfer in kleptoplastic sea slugs, Plakobranchus ocellatus.</title>
        <authorList>
            <person name="Maeda T."/>
            <person name="Takahashi S."/>
            <person name="Yoshida T."/>
            <person name="Shimamura S."/>
            <person name="Takaki Y."/>
            <person name="Nagai Y."/>
            <person name="Toyoda A."/>
            <person name="Suzuki Y."/>
            <person name="Arimoto A."/>
            <person name="Ishii H."/>
            <person name="Satoh N."/>
            <person name="Nishiyama T."/>
            <person name="Hasebe M."/>
            <person name="Maruyama T."/>
            <person name="Minagawa J."/>
            <person name="Obokata J."/>
            <person name="Shigenobu S."/>
        </authorList>
    </citation>
    <scope>NUCLEOTIDE SEQUENCE [LARGE SCALE GENOMIC DNA]</scope>
</reference>
<dbReference type="EMBL" id="BMAT01004915">
    <property type="protein sequence ID" value="GFR83101.1"/>
    <property type="molecule type" value="Genomic_DNA"/>
</dbReference>
<evidence type="ECO:0000256" key="2">
    <source>
        <dbReference type="ARBA" id="ARBA00022824"/>
    </source>
</evidence>
<dbReference type="AlphaFoldDB" id="A0AAV4GD88"/>
<comment type="subcellular location">
    <subcellularLocation>
        <location evidence="1">Endoplasmic reticulum</location>
    </subcellularLocation>
</comment>
<dbReference type="PANTHER" id="PTHR12147">
    <property type="entry name" value="METALLOPEPTIDASE M28 FAMILY MEMBER"/>
    <property type="match status" value="1"/>
</dbReference>
<feature type="compositionally biased region" description="Polar residues" evidence="3">
    <location>
        <begin position="26"/>
        <end position="40"/>
    </location>
</feature>
<dbReference type="GO" id="GO:0008235">
    <property type="term" value="F:metalloexopeptidase activity"/>
    <property type="evidence" value="ECO:0007669"/>
    <property type="project" value="InterPro"/>
</dbReference>
<evidence type="ECO:0000313" key="6">
    <source>
        <dbReference type="Proteomes" id="UP000762676"/>
    </source>
</evidence>
<dbReference type="SUPFAM" id="SSF56672">
    <property type="entry name" value="DNA/RNA polymerases"/>
    <property type="match status" value="1"/>
</dbReference>
<accession>A0AAV4GD88</accession>
<keyword evidence="4" id="KW-0812">Transmembrane</keyword>
<name>A0AAV4GD88_9GAST</name>
<comment type="caution">
    <text evidence="5">The sequence shown here is derived from an EMBL/GenBank/DDBJ whole genome shotgun (WGS) entry which is preliminary data.</text>
</comment>
<organism evidence="5 6">
    <name type="scientific">Elysia marginata</name>
    <dbReference type="NCBI Taxonomy" id="1093978"/>
    <lineage>
        <taxon>Eukaryota</taxon>
        <taxon>Metazoa</taxon>
        <taxon>Spiralia</taxon>
        <taxon>Lophotrochozoa</taxon>
        <taxon>Mollusca</taxon>
        <taxon>Gastropoda</taxon>
        <taxon>Heterobranchia</taxon>
        <taxon>Euthyneura</taxon>
        <taxon>Panpulmonata</taxon>
        <taxon>Sacoglossa</taxon>
        <taxon>Placobranchoidea</taxon>
        <taxon>Plakobranchidae</taxon>
        <taxon>Elysia</taxon>
    </lineage>
</organism>
<proteinExistence type="predicted"/>
<evidence type="ECO:0000256" key="1">
    <source>
        <dbReference type="ARBA" id="ARBA00004240"/>
    </source>
</evidence>
<keyword evidence="4" id="KW-1133">Transmembrane helix</keyword>
<dbReference type="PANTHER" id="PTHR12147:SF22">
    <property type="entry name" value="ENDOPLASMIC RETICULUM METALLOPEPTIDASE 1"/>
    <property type="match status" value="1"/>
</dbReference>
<keyword evidence="2" id="KW-0256">Endoplasmic reticulum</keyword>
<keyword evidence="4" id="KW-0472">Membrane</keyword>